<reference evidence="3 4" key="1">
    <citation type="journal article" date="2015" name="Antonie Van Leeuwenhoek">
        <title>Prauserella endophytica sp. nov., an endophytic actinobacterium isolated from Tamarix taklamakanensis.</title>
        <authorList>
            <person name="Liu J.M."/>
            <person name="Habden X."/>
            <person name="Guo L."/>
            <person name="Tuo L."/>
            <person name="Jiang Z.K."/>
            <person name="Liu S.W."/>
            <person name="Liu X.F."/>
            <person name="Chen L."/>
            <person name="Li R.F."/>
            <person name="Zhang Y.Q."/>
            <person name="Sun C.H."/>
        </authorList>
    </citation>
    <scope>NUCLEOTIDE SEQUENCE [LARGE SCALE GENOMIC DNA]</scope>
    <source>
        <strain evidence="3 4">CGMCC 4.7182</strain>
    </source>
</reference>
<dbReference type="Proteomes" id="UP000309992">
    <property type="component" value="Unassembled WGS sequence"/>
</dbReference>
<evidence type="ECO:0000313" key="4">
    <source>
        <dbReference type="Proteomes" id="UP000309992"/>
    </source>
</evidence>
<name>A0ABY2RT32_9PSEU</name>
<evidence type="ECO:0008006" key="5">
    <source>
        <dbReference type="Google" id="ProtNLM"/>
    </source>
</evidence>
<keyword evidence="4" id="KW-1185">Reference proteome</keyword>
<organism evidence="3 4">
    <name type="scientific">Prauserella endophytica</name>
    <dbReference type="NCBI Taxonomy" id="1592324"/>
    <lineage>
        <taxon>Bacteria</taxon>
        <taxon>Bacillati</taxon>
        <taxon>Actinomycetota</taxon>
        <taxon>Actinomycetes</taxon>
        <taxon>Pseudonocardiales</taxon>
        <taxon>Pseudonocardiaceae</taxon>
        <taxon>Prauserella</taxon>
        <taxon>Prauserella coralliicola group</taxon>
    </lineage>
</organism>
<dbReference type="InterPro" id="IPR041191">
    <property type="entry name" value="pPIWI_RE_Y"/>
</dbReference>
<evidence type="ECO:0000259" key="1">
    <source>
        <dbReference type="Pfam" id="PF18154"/>
    </source>
</evidence>
<protein>
    <recommendedName>
        <fullName evidence="5">REase associating with pPIWI RE domain-containing protein</fullName>
    </recommendedName>
</protein>
<dbReference type="Pfam" id="PF18154">
    <property type="entry name" value="pPIWI_RE_REase"/>
    <property type="match status" value="1"/>
</dbReference>
<gene>
    <name evidence="3" type="ORF">FCN18_36980</name>
</gene>
<evidence type="ECO:0000313" key="3">
    <source>
        <dbReference type="EMBL" id="TKG59283.1"/>
    </source>
</evidence>
<accession>A0ABY2RT32</accession>
<sequence length="298" mass="32702">MVFDADAQVGGELLLIGGEPSEFCVEWAVEAYDVVAEVHESTLVSQVKSGAEQAGRPDLYAEWRRFVTTQPVLGAAEFLSAKNRFLTVPQWATWIDESYEPVPPATTSGGQVAVCGLCDQWMTPTSGGGWHCETPRCVRALHMPSPTLRDAEGAYRLRPELVRSVALPGRPELALAQALAARGARVVLYPGLDALDLVARWPDGYAVGVDVKDWHKPYLLARKIKRFPRWETGHPFAYGDAFLVVPADRVARNRSYCDIVRRRSAALRSQPHIEVLTDQALISRCPDAGQPGEVVCGP</sequence>
<comment type="caution">
    <text evidence="3">The sequence shown here is derived from an EMBL/GenBank/DDBJ whole genome shotgun (WGS) entry which is preliminary data.</text>
</comment>
<dbReference type="EMBL" id="SWMS01000046">
    <property type="protein sequence ID" value="TKG59283.1"/>
    <property type="molecule type" value="Genomic_DNA"/>
</dbReference>
<proteinExistence type="predicted"/>
<evidence type="ECO:0000259" key="2">
    <source>
        <dbReference type="Pfam" id="PF18156"/>
    </source>
</evidence>
<feature type="domain" description="REase associating with pPIWI RE" evidence="1">
    <location>
        <begin position="169"/>
        <end position="284"/>
    </location>
</feature>
<feature type="domain" description="pPIWI-RE three-gene island" evidence="2">
    <location>
        <begin position="17"/>
        <end position="73"/>
    </location>
</feature>
<dbReference type="InterPro" id="IPR040828">
    <property type="entry name" value="pPIWI_RE_REase"/>
</dbReference>
<dbReference type="Pfam" id="PF18156">
    <property type="entry name" value="pPIWI_RE_Y"/>
    <property type="match status" value="1"/>
</dbReference>